<accession>A0A7J7LVP3</accession>
<comment type="caution">
    <text evidence="1">The sequence shown here is derived from an EMBL/GenBank/DDBJ whole genome shotgun (WGS) entry which is preliminary data.</text>
</comment>
<organism evidence="1 2">
    <name type="scientific">Kingdonia uniflora</name>
    <dbReference type="NCBI Taxonomy" id="39325"/>
    <lineage>
        <taxon>Eukaryota</taxon>
        <taxon>Viridiplantae</taxon>
        <taxon>Streptophyta</taxon>
        <taxon>Embryophyta</taxon>
        <taxon>Tracheophyta</taxon>
        <taxon>Spermatophyta</taxon>
        <taxon>Magnoliopsida</taxon>
        <taxon>Ranunculales</taxon>
        <taxon>Circaeasteraceae</taxon>
        <taxon>Kingdonia</taxon>
    </lineage>
</organism>
<reference evidence="1 2" key="1">
    <citation type="journal article" date="2020" name="IScience">
        <title>Genome Sequencing of the Endangered Kingdonia uniflora (Circaeasteraceae, Ranunculales) Reveals Potential Mechanisms of Evolutionary Specialization.</title>
        <authorList>
            <person name="Sun Y."/>
            <person name="Deng T."/>
            <person name="Zhang A."/>
            <person name="Moore M.J."/>
            <person name="Landis J.B."/>
            <person name="Lin N."/>
            <person name="Zhang H."/>
            <person name="Zhang X."/>
            <person name="Huang J."/>
            <person name="Zhang X."/>
            <person name="Sun H."/>
            <person name="Wang H."/>
        </authorList>
    </citation>
    <scope>NUCLEOTIDE SEQUENCE [LARGE SCALE GENOMIC DNA]</scope>
    <source>
        <strain evidence="1">TB1705</strain>
        <tissue evidence="1">Leaf</tissue>
    </source>
</reference>
<proteinExistence type="predicted"/>
<dbReference type="AlphaFoldDB" id="A0A7J7LVP3"/>
<name>A0A7J7LVP3_9MAGN</name>
<sequence length="176" mass="19964">MQLSRAKPPIILKNDDSPRSLYLRDEGEMDFEWKCIEIPTKTANKRSIEILGSYNGLLLLQERGRPKGSLKRTNLFLSCHTKHDGTLPEKIKDKMARINRLIENEPEIMEKDLDHDPIVLVVVYIEVDKFGEDLSKDPAKSLPSLLLTINSLFSKLEASVGELNTIHQSEYSGCAD</sequence>
<dbReference type="Proteomes" id="UP000541444">
    <property type="component" value="Unassembled WGS sequence"/>
</dbReference>
<dbReference type="OrthoDB" id="1934925at2759"/>
<keyword evidence="2" id="KW-1185">Reference proteome</keyword>
<protein>
    <submittedName>
        <fullName evidence="1">Uncharacterized protein</fullName>
    </submittedName>
</protein>
<gene>
    <name evidence="1" type="ORF">GIB67_008886</name>
</gene>
<evidence type="ECO:0000313" key="1">
    <source>
        <dbReference type="EMBL" id="KAF6146600.1"/>
    </source>
</evidence>
<dbReference type="EMBL" id="JACGCM010001965">
    <property type="protein sequence ID" value="KAF6146600.1"/>
    <property type="molecule type" value="Genomic_DNA"/>
</dbReference>
<evidence type="ECO:0000313" key="2">
    <source>
        <dbReference type="Proteomes" id="UP000541444"/>
    </source>
</evidence>